<dbReference type="InterPro" id="IPR006202">
    <property type="entry name" value="Neur_chan_lig-bd"/>
</dbReference>
<accession>R7UZT0</accession>
<keyword evidence="9" id="KW-1185">Reference proteome</keyword>
<dbReference type="InterPro" id="IPR036734">
    <property type="entry name" value="Neur_chan_lig-bd_sf"/>
</dbReference>
<feature type="transmembrane region" description="Helical" evidence="5">
    <location>
        <begin position="487"/>
        <end position="510"/>
    </location>
</feature>
<evidence type="ECO:0000256" key="1">
    <source>
        <dbReference type="ARBA" id="ARBA00004141"/>
    </source>
</evidence>
<dbReference type="Proteomes" id="UP000014760">
    <property type="component" value="Unassembled WGS sequence"/>
</dbReference>
<keyword evidence="4 5" id="KW-0472">Membrane</keyword>
<dbReference type="STRING" id="283909.R7UZT0"/>
<dbReference type="EMBL" id="AMQN01005664">
    <property type="status" value="NOT_ANNOTATED_CDS"/>
    <property type="molecule type" value="Genomic_DNA"/>
</dbReference>
<dbReference type="SUPFAM" id="SSF90112">
    <property type="entry name" value="Neurotransmitter-gated ion-channel transmembrane pore"/>
    <property type="match status" value="1"/>
</dbReference>
<evidence type="ECO:0000256" key="4">
    <source>
        <dbReference type="ARBA" id="ARBA00023136"/>
    </source>
</evidence>
<evidence type="ECO:0000256" key="5">
    <source>
        <dbReference type="SAM" id="Phobius"/>
    </source>
</evidence>
<reference evidence="8" key="3">
    <citation type="submission" date="2015-06" db="UniProtKB">
        <authorList>
            <consortium name="EnsemblMetazoa"/>
        </authorList>
    </citation>
    <scope>IDENTIFICATION</scope>
</reference>
<dbReference type="PANTHER" id="PTHR18945">
    <property type="entry name" value="NEUROTRANSMITTER GATED ION CHANNEL"/>
    <property type="match status" value="1"/>
</dbReference>
<reference evidence="9" key="1">
    <citation type="submission" date="2012-12" db="EMBL/GenBank/DDBJ databases">
        <authorList>
            <person name="Hellsten U."/>
            <person name="Grimwood J."/>
            <person name="Chapman J.A."/>
            <person name="Shapiro H."/>
            <person name="Aerts A."/>
            <person name="Otillar R.P."/>
            <person name="Terry A.Y."/>
            <person name="Boore J.L."/>
            <person name="Simakov O."/>
            <person name="Marletaz F."/>
            <person name="Cho S.-J."/>
            <person name="Edsinger-Gonzales E."/>
            <person name="Havlak P."/>
            <person name="Kuo D.-H."/>
            <person name="Larsson T."/>
            <person name="Lv J."/>
            <person name="Arendt D."/>
            <person name="Savage R."/>
            <person name="Osoegawa K."/>
            <person name="de Jong P."/>
            <person name="Lindberg D.R."/>
            <person name="Seaver E.C."/>
            <person name="Weisblat D.A."/>
            <person name="Putnam N.H."/>
            <person name="Grigoriev I.V."/>
            <person name="Rokhsar D.S."/>
        </authorList>
    </citation>
    <scope>NUCLEOTIDE SEQUENCE</scope>
    <source>
        <strain evidence="9">I ESC-2004</strain>
    </source>
</reference>
<organism evidence="7">
    <name type="scientific">Capitella teleta</name>
    <name type="common">Polychaete worm</name>
    <dbReference type="NCBI Taxonomy" id="283909"/>
    <lineage>
        <taxon>Eukaryota</taxon>
        <taxon>Metazoa</taxon>
        <taxon>Spiralia</taxon>
        <taxon>Lophotrochozoa</taxon>
        <taxon>Annelida</taxon>
        <taxon>Polychaeta</taxon>
        <taxon>Sedentaria</taxon>
        <taxon>Scolecida</taxon>
        <taxon>Capitellidae</taxon>
        <taxon>Capitella</taxon>
    </lineage>
</organism>
<reference evidence="7 9" key="2">
    <citation type="journal article" date="2013" name="Nature">
        <title>Insights into bilaterian evolution from three spiralian genomes.</title>
        <authorList>
            <person name="Simakov O."/>
            <person name="Marletaz F."/>
            <person name="Cho S.J."/>
            <person name="Edsinger-Gonzales E."/>
            <person name="Havlak P."/>
            <person name="Hellsten U."/>
            <person name="Kuo D.H."/>
            <person name="Larsson T."/>
            <person name="Lv J."/>
            <person name="Arendt D."/>
            <person name="Savage R."/>
            <person name="Osoegawa K."/>
            <person name="de Jong P."/>
            <person name="Grimwood J."/>
            <person name="Chapman J.A."/>
            <person name="Shapiro H."/>
            <person name="Aerts A."/>
            <person name="Otillar R.P."/>
            <person name="Terry A.Y."/>
            <person name="Boore J.L."/>
            <person name="Grigoriev I.V."/>
            <person name="Lindberg D.R."/>
            <person name="Seaver E.C."/>
            <person name="Weisblat D.A."/>
            <person name="Putnam N.H."/>
            <person name="Rokhsar D.S."/>
        </authorList>
    </citation>
    <scope>NUCLEOTIDE SEQUENCE</scope>
    <source>
        <strain evidence="7 9">I ESC-2004</strain>
    </source>
</reference>
<dbReference type="EnsemblMetazoa" id="CapteT223110">
    <property type="protein sequence ID" value="CapteP223110"/>
    <property type="gene ID" value="CapteG223110"/>
</dbReference>
<dbReference type="GO" id="GO:0004888">
    <property type="term" value="F:transmembrane signaling receptor activity"/>
    <property type="evidence" value="ECO:0007669"/>
    <property type="project" value="InterPro"/>
</dbReference>
<evidence type="ECO:0000313" key="8">
    <source>
        <dbReference type="EnsemblMetazoa" id="CapteP223110"/>
    </source>
</evidence>
<gene>
    <name evidence="7" type="ORF">CAPTEDRAFT_223110</name>
</gene>
<dbReference type="Gene3D" id="2.70.170.10">
    <property type="entry name" value="Neurotransmitter-gated ion-channel ligand-binding domain"/>
    <property type="match status" value="1"/>
</dbReference>
<dbReference type="Gene3D" id="1.20.58.390">
    <property type="entry name" value="Neurotransmitter-gated ion-channel transmembrane domain"/>
    <property type="match status" value="1"/>
</dbReference>
<evidence type="ECO:0000313" key="9">
    <source>
        <dbReference type="Proteomes" id="UP000014760"/>
    </source>
</evidence>
<sequence>MVTDKARNPKDLFQLVDLLIHGKKTNPVLPEHTSIDELSDRFATFFSEKIETVRLNLSNRQTDSQLLVHQEAEPELISSWMVFSRVTSEEIQQWMTRNMLQLNEGKTNVILFGAKNIFRTLGQKTSISIGCSVVLSSASVRNLGCVQDSELKLDLHVNQICRSAYYHLRNINKTRRYLPLDVTEQLVRVEVCVVFLKIGEIDTLKEQYEADVMIKSKWREPSLDKRNGMIPGPIDWSKYWNPKLFIENLTGDSRETAFQVVSFNQHGEAYVLEKRRIKGVFVENLELVEFPFDVQDLTVAVMSDRPPAEIEIAEDPNDLHKVNRQSFIDEQEWHLYKCIDTEMREITNEYEDPSVKRCSLNVRCRAARRPAYFFWNIFLITFLICCLVFVTFAVERSLPQNRLQLSFTLVLTSVAFKFVVNQSLPKISYLTYLDKYVLAAMILLTTVCAWHGITTIFGDTTDSLVQVVDVSGIERDRLNEIGKIIDTVALCVFASFYLIFNIVFIIFIYVKPGKTRREMSKLEKEYMERIKRELDENKHTEYQMQPNTVI</sequence>
<dbReference type="OrthoDB" id="203862at2759"/>
<dbReference type="GO" id="GO:0005230">
    <property type="term" value="F:extracellular ligand-gated monoatomic ion channel activity"/>
    <property type="evidence" value="ECO:0007669"/>
    <property type="project" value="InterPro"/>
</dbReference>
<feature type="domain" description="Neurotransmitter-gated ion-channel ligand-binding" evidence="6">
    <location>
        <begin position="176"/>
        <end position="355"/>
    </location>
</feature>
<dbReference type="AlphaFoldDB" id="R7UZT0"/>
<evidence type="ECO:0000256" key="2">
    <source>
        <dbReference type="ARBA" id="ARBA00022692"/>
    </source>
</evidence>
<feature type="transmembrane region" description="Helical" evidence="5">
    <location>
        <begin position="405"/>
        <end position="424"/>
    </location>
</feature>
<name>R7UZT0_CAPTE</name>
<dbReference type="OMA" id="LYCHTEC"/>
<keyword evidence="2 5" id="KW-0812">Transmembrane</keyword>
<evidence type="ECO:0000313" key="7">
    <source>
        <dbReference type="EMBL" id="ELU11757.1"/>
    </source>
</evidence>
<dbReference type="InterPro" id="IPR036719">
    <property type="entry name" value="Neuro-gated_channel_TM_sf"/>
</dbReference>
<keyword evidence="3 5" id="KW-1133">Transmembrane helix</keyword>
<dbReference type="SUPFAM" id="SSF63712">
    <property type="entry name" value="Nicotinic receptor ligand binding domain-like"/>
    <property type="match status" value="1"/>
</dbReference>
<comment type="subcellular location">
    <subcellularLocation>
        <location evidence="1">Membrane</location>
        <topology evidence="1">Multi-pass membrane protein</topology>
    </subcellularLocation>
</comment>
<dbReference type="EMBL" id="KB296474">
    <property type="protein sequence ID" value="ELU11757.1"/>
    <property type="molecule type" value="Genomic_DNA"/>
</dbReference>
<evidence type="ECO:0000256" key="3">
    <source>
        <dbReference type="ARBA" id="ARBA00022989"/>
    </source>
</evidence>
<dbReference type="EMBL" id="AMQN01005665">
    <property type="status" value="NOT_ANNOTATED_CDS"/>
    <property type="molecule type" value="Genomic_DNA"/>
</dbReference>
<dbReference type="InterPro" id="IPR038050">
    <property type="entry name" value="Neuro_actylchol_rec"/>
</dbReference>
<dbReference type="HOGENOM" id="CLU_495447_0_0_1"/>
<proteinExistence type="predicted"/>
<dbReference type="Pfam" id="PF02931">
    <property type="entry name" value="Neur_chan_LBD"/>
    <property type="match status" value="1"/>
</dbReference>
<dbReference type="InterPro" id="IPR006201">
    <property type="entry name" value="Neur_channel"/>
</dbReference>
<feature type="transmembrane region" description="Helical" evidence="5">
    <location>
        <begin position="373"/>
        <end position="393"/>
    </location>
</feature>
<dbReference type="GO" id="GO:0016020">
    <property type="term" value="C:membrane"/>
    <property type="evidence" value="ECO:0007669"/>
    <property type="project" value="UniProtKB-SubCell"/>
</dbReference>
<feature type="transmembrane region" description="Helical" evidence="5">
    <location>
        <begin position="436"/>
        <end position="457"/>
    </location>
</feature>
<evidence type="ECO:0000259" key="6">
    <source>
        <dbReference type="Pfam" id="PF02931"/>
    </source>
</evidence>
<protein>
    <recommendedName>
        <fullName evidence="6">Neurotransmitter-gated ion-channel ligand-binding domain-containing protein</fullName>
    </recommendedName>
</protein>
<dbReference type="FunFam" id="2.70.170.10:FF:000053">
    <property type="entry name" value="Predicted protein"/>
    <property type="match status" value="1"/>
</dbReference>